<reference evidence="7 8" key="1">
    <citation type="submission" date="2015-07" db="EMBL/GenBank/DDBJ databases">
        <title>Emmonsia species relationships and genome sequence.</title>
        <authorList>
            <person name="Cuomo C.A."/>
            <person name="Schwartz I.S."/>
            <person name="Kenyon C."/>
            <person name="de Hoog G.S."/>
            <person name="Govender N.P."/>
            <person name="Botha A."/>
            <person name="Moreno L."/>
            <person name="de Vries M."/>
            <person name="Munoz J.F."/>
            <person name="Stielow J.B."/>
        </authorList>
    </citation>
    <scope>NUCLEOTIDE SEQUENCE [LARGE SCALE GENOMIC DNA]</scope>
    <source>
        <strain evidence="7 8">CBS 136260</strain>
    </source>
</reference>
<feature type="compositionally biased region" description="Basic and acidic residues" evidence="6">
    <location>
        <begin position="89"/>
        <end position="105"/>
    </location>
</feature>
<dbReference type="EMBL" id="LGUA01000096">
    <property type="protein sequence ID" value="OAX84205.1"/>
    <property type="molecule type" value="Genomic_DNA"/>
</dbReference>
<comment type="subcellular location">
    <subcellularLocation>
        <location evidence="1">Nucleus</location>
    </subcellularLocation>
</comment>
<keyword evidence="5" id="KW-0131">Cell cycle</keyword>
<comment type="similarity">
    <text evidence="2">Belongs to the CDC45 family.</text>
</comment>
<dbReference type="Pfam" id="PF02724">
    <property type="entry name" value="CDC45"/>
    <property type="match status" value="2"/>
</dbReference>
<name>A0A1B7P597_9EURO</name>
<feature type="compositionally biased region" description="Acidic residues" evidence="6">
    <location>
        <begin position="294"/>
        <end position="325"/>
    </location>
</feature>
<dbReference type="PANTHER" id="PTHR10507:SF0">
    <property type="entry name" value="CELL DIVISION CONTROL PROTEIN 45 HOMOLOG"/>
    <property type="match status" value="1"/>
</dbReference>
<keyword evidence="4" id="KW-0539">Nucleus</keyword>
<feature type="compositionally biased region" description="Basic and acidic residues" evidence="6">
    <location>
        <begin position="270"/>
        <end position="293"/>
    </location>
</feature>
<keyword evidence="3" id="KW-0235">DNA replication</keyword>
<evidence type="ECO:0000256" key="1">
    <source>
        <dbReference type="ARBA" id="ARBA00004123"/>
    </source>
</evidence>
<dbReference type="GO" id="GO:0006270">
    <property type="term" value="P:DNA replication initiation"/>
    <property type="evidence" value="ECO:0007669"/>
    <property type="project" value="InterPro"/>
</dbReference>
<evidence type="ECO:0000256" key="4">
    <source>
        <dbReference type="ARBA" id="ARBA00023242"/>
    </source>
</evidence>
<protein>
    <recommendedName>
        <fullName evidence="9">Cell division control protein 45</fullName>
    </recommendedName>
</protein>
<dbReference type="OrthoDB" id="10258882at2759"/>
<dbReference type="PANTHER" id="PTHR10507">
    <property type="entry name" value="CDC45-RELATED PROTEIN"/>
    <property type="match status" value="1"/>
</dbReference>
<dbReference type="GO" id="GO:0031261">
    <property type="term" value="C:DNA replication preinitiation complex"/>
    <property type="evidence" value="ECO:0007669"/>
    <property type="project" value="TreeGrafter"/>
</dbReference>
<dbReference type="GO" id="GO:0003697">
    <property type="term" value="F:single-stranded DNA binding"/>
    <property type="evidence" value="ECO:0007669"/>
    <property type="project" value="TreeGrafter"/>
</dbReference>
<feature type="region of interest" description="Disordered" evidence="6">
    <location>
        <begin position="88"/>
        <end position="117"/>
    </location>
</feature>
<dbReference type="InterPro" id="IPR003874">
    <property type="entry name" value="CDC45"/>
</dbReference>
<evidence type="ECO:0000256" key="5">
    <source>
        <dbReference type="ARBA" id="ARBA00023306"/>
    </source>
</evidence>
<sequence>MENEIKQQNYTHMDMELKRGLRQKLLRYAPMYGLEGLVPPAFSSTQVGAYAGWGFVRNWGWKACLSATDVGVVIGAILEVGKIDPTTSDSDRHRFQNAKREKDDAAPNDVSDPDSDSSHILTRFWSAYDAISLTSSESPTNLLNSLPLAQHLHRAILRTGTSLLSKHQIRHLRAFRIAVVKDGPDVKLFTNPGALTKLALWVGEAVRVQEQERGDGMKVGGKRAVGTPLVLAGLDEDRNVYVVVGTGGGGGVVDFAALAKRRDEKRKKKEMKEKKRAEREERRAKRAAERAERGEDEDEGDETEEDEEDDDSSSGSDSESDDDDDEQHRNIYSRGIARNRFGIAFQEVVHETNARVRIDSFEHCVVEVQKEDLGGFLEALSFRSVVG</sequence>
<feature type="region of interest" description="Disordered" evidence="6">
    <location>
        <begin position="263"/>
        <end position="327"/>
    </location>
</feature>
<organism evidence="7 8">
    <name type="scientific">Emergomyces africanus</name>
    <dbReference type="NCBI Taxonomy" id="1955775"/>
    <lineage>
        <taxon>Eukaryota</taxon>
        <taxon>Fungi</taxon>
        <taxon>Dikarya</taxon>
        <taxon>Ascomycota</taxon>
        <taxon>Pezizomycotina</taxon>
        <taxon>Eurotiomycetes</taxon>
        <taxon>Eurotiomycetidae</taxon>
        <taxon>Onygenales</taxon>
        <taxon>Ajellomycetaceae</taxon>
        <taxon>Emergomyces</taxon>
    </lineage>
</organism>
<evidence type="ECO:0000256" key="3">
    <source>
        <dbReference type="ARBA" id="ARBA00022705"/>
    </source>
</evidence>
<dbReference type="GO" id="GO:1902977">
    <property type="term" value="P:mitotic DNA replication preinitiation complex assembly"/>
    <property type="evidence" value="ECO:0007669"/>
    <property type="project" value="TreeGrafter"/>
</dbReference>
<gene>
    <name evidence="7" type="ORF">ACJ72_01437</name>
</gene>
<evidence type="ECO:0000313" key="7">
    <source>
        <dbReference type="EMBL" id="OAX84205.1"/>
    </source>
</evidence>
<dbReference type="Proteomes" id="UP000091918">
    <property type="component" value="Unassembled WGS sequence"/>
</dbReference>
<dbReference type="GO" id="GO:0003688">
    <property type="term" value="F:DNA replication origin binding"/>
    <property type="evidence" value="ECO:0007669"/>
    <property type="project" value="TreeGrafter"/>
</dbReference>
<evidence type="ECO:0000256" key="2">
    <source>
        <dbReference type="ARBA" id="ARBA00010727"/>
    </source>
</evidence>
<comment type="caution">
    <text evidence="7">The sequence shown here is derived from an EMBL/GenBank/DDBJ whole genome shotgun (WGS) entry which is preliminary data.</text>
</comment>
<evidence type="ECO:0008006" key="9">
    <source>
        <dbReference type="Google" id="ProtNLM"/>
    </source>
</evidence>
<evidence type="ECO:0000256" key="6">
    <source>
        <dbReference type="SAM" id="MobiDB-lite"/>
    </source>
</evidence>
<accession>A0A1B7P597</accession>
<proteinExistence type="inferred from homology"/>
<dbReference type="AlphaFoldDB" id="A0A1B7P597"/>
<dbReference type="STRING" id="1658172.A0A1B7P597"/>
<dbReference type="GO" id="GO:0000727">
    <property type="term" value="P:double-strand break repair via break-induced replication"/>
    <property type="evidence" value="ECO:0007669"/>
    <property type="project" value="TreeGrafter"/>
</dbReference>
<dbReference type="GO" id="GO:0003682">
    <property type="term" value="F:chromatin binding"/>
    <property type="evidence" value="ECO:0007669"/>
    <property type="project" value="TreeGrafter"/>
</dbReference>
<keyword evidence="8" id="KW-1185">Reference proteome</keyword>
<evidence type="ECO:0000313" key="8">
    <source>
        <dbReference type="Proteomes" id="UP000091918"/>
    </source>
</evidence>